<evidence type="ECO:0000256" key="1">
    <source>
        <dbReference type="SAM" id="Phobius"/>
    </source>
</evidence>
<evidence type="ECO:0000313" key="2">
    <source>
        <dbReference type="EMBL" id="WTS13355.1"/>
    </source>
</evidence>
<name>A0AAU1U9X0_9ACTN</name>
<accession>A0AAU1U9X0</accession>
<organism evidence="2">
    <name type="scientific">Streptomyces sp. NBC_00119</name>
    <dbReference type="NCBI Taxonomy" id="2975659"/>
    <lineage>
        <taxon>Bacteria</taxon>
        <taxon>Bacillati</taxon>
        <taxon>Actinomycetota</taxon>
        <taxon>Actinomycetes</taxon>
        <taxon>Kitasatosporales</taxon>
        <taxon>Streptomycetaceae</taxon>
        <taxon>Streptomyces</taxon>
    </lineage>
</organism>
<gene>
    <name evidence="2" type="ORF">OHU69_21275</name>
</gene>
<keyword evidence="1" id="KW-0812">Transmembrane</keyword>
<feature type="transmembrane region" description="Helical" evidence="1">
    <location>
        <begin position="90"/>
        <end position="113"/>
    </location>
</feature>
<keyword evidence="1" id="KW-1133">Transmembrane helix</keyword>
<protein>
    <recommendedName>
        <fullName evidence="3">Integral membrane protein</fullName>
    </recommendedName>
</protein>
<dbReference type="AlphaFoldDB" id="A0AAU1U9X0"/>
<dbReference type="EMBL" id="CP108195">
    <property type="protein sequence ID" value="WTS13355.1"/>
    <property type="molecule type" value="Genomic_DNA"/>
</dbReference>
<feature type="transmembrane region" description="Helical" evidence="1">
    <location>
        <begin position="62"/>
        <end position="83"/>
    </location>
</feature>
<feature type="transmembrane region" description="Helical" evidence="1">
    <location>
        <begin position="21"/>
        <end position="42"/>
    </location>
</feature>
<proteinExistence type="predicted"/>
<reference evidence="2" key="1">
    <citation type="submission" date="2022-10" db="EMBL/GenBank/DDBJ databases">
        <title>The complete genomes of actinobacterial strains from the NBC collection.</title>
        <authorList>
            <person name="Joergensen T.S."/>
            <person name="Alvarez Arevalo M."/>
            <person name="Sterndorff E.B."/>
            <person name="Faurdal D."/>
            <person name="Vuksanovic O."/>
            <person name="Mourched A.-S."/>
            <person name="Charusanti P."/>
            <person name="Shaw S."/>
            <person name="Blin K."/>
            <person name="Weber T."/>
        </authorList>
    </citation>
    <scope>NUCLEOTIDE SEQUENCE</scope>
    <source>
        <strain evidence="2">NBC_00119</strain>
    </source>
</reference>
<sequence>MDSRLVLMAAMNLTAPSRRRYGLLVGAVALTVASAALLAAHVSFDGDTFQHCRYLGPSARMYVTAWAGPLCSVAALVTCAGGVRRRGRAWPVMVCAVLGLLLLCVQVVALYWVYAPDPTGGYDCSGLAGLKR</sequence>
<evidence type="ECO:0008006" key="3">
    <source>
        <dbReference type="Google" id="ProtNLM"/>
    </source>
</evidence>
<keyword evidence="1" id="KW-0472">Membrane</keyword>